<reference evidence="4" key="1">
    <citation type="submission" date="2023-07" db="EMBL/GenBank/DDBJ databases">
        <authorList>
            <person name="Luz R."/>
            <person name="Cordeiro R."/>
            <person name="Fonseca A."/>
            <person name="Goncalves V."/>
        </authorList>
    </citation>
    <scope>NUCLEOTIDE SEQUENCE [LARGE SCALE GENOMIC DNA]</scope>
    <source>
        <strain evidence="4">BACA0444</strain>
    </source>
</reference>
<keyword evidence="2" id="KW-0812">Transmembrane</keyword>
<feature type="region of interest" description="Disordered" evidence="1">
    <location>
        <begin position="1"/>
        <end position="21"/>
    </location>
</feature>
<feature type="transmembrane region" description="Helical" evidence="2">
    <location>
        <begin position="28"/>
        <end position="47"/>
    </location>
</feature>
<dbReference type="RefSeq" id="WP_322878126.1">
    <property type="nucleotide sequence ID" value="NZ_JAVMIP010000007.1"/>
</dbReference>
<evidence type="ECO:0000256" key="2">
    <source>
        <dbReference type="SAM" id="Phobius"/>
    </source>
</evidence>
<keyword evidence="2" id="KW-1133">Transmembrane helix</keyword>
<protein>
    <submittedName>
        <fullName evidence="3">DUF2085 domain-containing protein</fullName>
    </submittedName>
</protein>
<keyword evidence="2" id="KW-0472">Membrane</keyword>
<comment type="caution">
    <text evidence="3">The sequence shown here is derived from an EMBL/GenBank/DDBJ whole genome shotgun (WGS) entry which is preliminary data.</text>
</comment>
<dbReference type="Pfam" id="PF09858">
    <property type="entry name" value="DUF2085"/>
    <property type="match status" value="1"/>
</dbReference>
<feature type="transmembrane region" description="Helical" evidence="2">
    <location>
        <begin position="115"/>
        <end position="135"/>
    </location>
</feature>
<name>A0AAE4FRL8_9CYAN</name>
<organism evidence="3 4">
    <name type="scientific">Pseudocalidococcus azoricus BACA0444</name>
    <dbReference type="NCBI Taxonomy" id="2918990"/>
    <lineage>
        <taxon>Bacteria</taxon>
        <taxon>Bacillati</taxon>
        <taxon>Cyanobacteriota</taxon>
        <taxon>Cyanophyceae</taxon>
        <taxon>Acaryochloridales</taxon>
        <taxon>Thermosynechococcaceae</taxon>
        <taxon>Pseudocalidococcus</taxon>
        <taxon>Pseudocalidococcus azoricus</taxon>
    </lineage>
</organism>
<dbReference type="EMBL" id="JAVMIP010000007">
    <property type="protein sequence ID" value="MDS3860866.1"/>
    <property type="molecule type" value="Genomic_DNA"/>
</dbReference>
<evidence type="ECO:0000256" key="1">
    <source>
        <dbReference type="SAM" id="MobiDB-lite"/>
    </source>
</evidence>
<feature type="transmembrane region" description="Helical" evidence="2">
    <location>
        <begin position="147"/>
        <end position="172"/>
    </location>
</feature>
<dbReference type="Proteomes" id="UP001268256">
    <property type="component" value="Unassembled WGS sequence"/>
</dbReference>
<sequence>MTTKLVQPPLNKPTQEKKSRKTRLKSQTADLLLAGLVTGPIAAPFLAASGLPGLTQIADIIYTMGMFVCPQPEMSLMLWPHWLMAVCMRCYGTVLALVFCRWLWSRGSGQEAYWLGQYGVWGGLIAVVMMLFYPLEWWLQQVGVWDYINWVVFPFGAVAGLGLGLWVAPALYSRPHT</sequence>
<dbReference type="InterPro" id="IPR019206">
    <property type="entry name" value="DUF2085_TM"/>
</dbReference>
<feature type="transmembrane region" description="Helical" evidence="2">
    <location>
        <begin position="82"/>
        <end position="103"/>
    </location>
</feature>
<dbReference type="AlphaFoldDB" id="A0AAE4FRL8"/>
<evidence type="ECO:0000313" key="4">
    <source>
        <dbReference type="Proteomes" id="UP001268256"/>
    </source>
</evidence>
<accession>A0AAE4FRL8</accession>
<evidence type="ECO:0000313" key="3">
    <source>
        <dbReference type="EMBL" id="MDS3860866.1"/>
    </source>
</evidence>
<gene>
    <name evidence="3" type="ORF">RIF25_08565</name>
</gene>
<keyword evidence="4" id="KW-1185">Reference proteome</keyword>
<proteinExistence type="predicted"/>